<gene>
    <name evidence="2" type="ORF">M5W82_20770</name>
</gene>
<feature type="signal peptide" evidence="1">
    <location>
        <begin position="1"/>
        <end position="24"/>
    </location>
</feature>
<dbReference type="PROSITE" id="PS51257">
    <property type="entry name" value="PROKAR_LIPOPROTEIN"/>
    <property type="match status" value="1"/>
</dbReference>
<name>A0ABT4EWA8_9BACI</name>
<comment type="caution">
    <text evidence="2">The sequence shown here is derived from an EMBL/GenBank/DDBJ whole genome shotgun (WGS) entry which is preliminary data.</text>
</comment>
<evidence type="ECO:0000256" key="1">
    <source>
        <dbReference type="SAM" id="SignalP"/>
    </source>
</evidence>
<protein>
    <recommendedName>
        <fullName evidence="4">Lipoprotein</fullName>
    </recommendedName>
</protein>
<dbReference type="RefSeq" id="WP_268639290.1">
    <property type="nucleotide sequence ID" value="NZ_JAMDLZ010000042.1"/>
</dbReference>
<evidence type="ECO:0008006" key="4">
    <source>
        <dbReference type="Google" id="ProtNLM"/>
    </source>
</evidence>
<dbReference type="EMBL" id="JAMDLZ010000042">
    <property type="protein sequence ID" value="MCY9549318.1"/>
    <property type="molecule type" value="Genomic_DNA"/>
</dbReference>
<evidence type="ECO:0000313" key="3">
    <source>
        <dbReference type="Proteomes" id="UP001527052"/>
    </source>
</evidence>
<dbReference type="Proteomes" id="UP001527052">
    <property type="component" value="Unassembled WGS sequence"/>
</dbReference>
<proteinExistence type="predicted"/>
<reference evidence="2 3" key="1">
    <citation type="submission" date="2022-05" db="EMBL/GenBank/DDBJ databases">
        <title>Genome Sequencing of Bee-Associated Microbes.</title>
        <authorList>
            <person name="Dunlap C."/>
        </authorList>
    </citation>
    <scope>NUCLEOTIDE SEQUENCE [LARGE SCALE GENOMIC DNA]</scope>
    <source>
        <strain evidence="2 3">NRRL BD-083</strain>
    </source>
</reference>
<feature type="chain" id="PRO_5045957518" description="Lipoprotein" evidence="1">
    <location>
        <begin position="25"/>
        <end position="194"/>
    </location>
</feature>
<sequence length="194" mass="22313">MKLIKLASTGILSIVLLTGCTNLAAPQQKEESKVEQVKAVAEVNDPKAWKDISTPEGFNEYGIEPTLKAWIAFHAEDVPKTTDVNEYYPRAKRLTTEYKYFRVQGDDLQKDFENLNVLQIWMGHLEYVLSSQNTLESDRAKFNDDLKKSFKYFTEMLHDLDIVINYDGKGETFGLTRQLDGNKVKELESYLYVN</sequence>
<keyword evidence="1" id="KW-0732">Signal</keyword>
<evidence type="ECO:0000313" key="2">
    <source>
        <dbReference type="EMBL" id="MCY9549318.1"/>
    </source>
</evidence>
<accession>A0ABT4EWA8</accession>
<keyword evidence="3" id="KW-1185">Reference proteome</keyword>
<organism evidence="2 3">
    <name type="scientific">Lysinibacillus xylanilyticus</name>
    <dbReference type="NCBI Taxonomy" id="582475"/>
    <lineage>
        <taxon>Bacteria</taxon>
        <taxon>Bacillati</taxon>
        <taxon>Bacillota</taxon>
        <taxon>Bacilli</taxon>
        <taxon>Bacillales</taxon>
        <taxon>Bacillaceae</taxon>
        <taxon>Lysinibacillus</taxon>
    </lineage>
</organism>